<reference evidence="2 3" key="1">
    <citation type="journal article" date="2020" name="G3 (Bethesda)">
        <title>Improved Reference Genome for Cyclotella cryptica CCMP332, a Model for Cell Wall Morphogenesis, Salinity Adaptation, and Lipid Production in Diatoms (Bacillariophyta).</title>
        <authorList>
            <person name="Roberts W.R."/>
            <person name="Downey K.M."/>
            <person name="Ruck E.C."/>
            <person name="Traller J.C."/>
            <person name="Alverson A.J."/>
        </authorList>
    </citation>
    <scope>NUCLEOTIDE SEQUENCE [LARGE SCALE GENOMIC DNA]</scope>
    <source>
        <strain evidence="2 3">CCMP332</strain>
    </source>
</reference>
<keyword evidence="3" id="KW-1185">Reference proteome</keyword>
<dbReference type="EMBL" id="JABMIG020000027">
    <property type="protein sequence ID" value="KAL3801385.1"/>
    <property type="molecule type" value="Genomic_DNA"/>
</dbReference>
<organism evidence="2 3">
    <name type="scientific">Cyclotella cryptica</name>
    <dbReference type="NCBI Taxonomy" id="29204"/>
    <lineage>
        <taxon>Eukaryota</taxon>
        <taxon>Sar</taxon>
        <taxon>Stramenopiles</taxon>
        <taxon>Ochrophyta</taxon>
        <taxon>Bacillariophyta</taxon>
        <taxon>Coscinodiscophyceae</taxon>
        <taxon>Thalassiosirophycidae</taxon>
        <taxon>Stephanodiscales</taxon>
        <taxon>Stephanodiscaceae</taxon>
        <taxon>Cyclotella</taxon>
    </lineage>
</organism>
<name>A0ABD3QLX9_9STRA</name>
<comment type="caution">
    <text evidence="2">The sequence shown here is derived from an EMBL/GenBank/DDBJ whole genome shotgun (WGS) entry which is preliminary data.</text>
</comment>
<evidence type="ECO:0000313" key="3">
    <source>
        <dbReference type="Proteomes" id="UP001516023"/>
    </source>
</evidence>
<feature type="compositionally biased region" description="Basic and acidic residues" evidence="1">
    <location>
        <begin position="54"/>
        <end position="64"/>
    </location>
</feature>
<accession>A0ABD3QLX9</accession>
<dbReference type="Proteomes" id="UP001516023">
    <property type="component" value="Unassembled WGS sequence"/>
</dbReference>
<gene>
    <name evidence="2" type="ORF">HJC23_006995</name>
</gene>
<protein>
    <submittedName>
        <fullName evidence="2">Uncharacterized protein</fullName>
    </submittedName>
</protein>
<sequence>MRCRIPATDTAMTSIQCVLLAPREEDEDMLERGRRRIVSLIQYPSSVSMPPMGDGERHVLENRT</sequence>
<dbReference type="AlphaFoldDB" id="A0ABD3QLX9"/>
<feature type="region of interest" description="Disordered" evidence="1">
    <location>
        <begin position="45"/>
        <end position="64"/>
    </location>
</feature>
<evidence type="ECO:0000256" key="1">
    <source>
        <dbReference type="SAM" id="MobiDB-lite"/>
    </source>
</evidence>
<evidence type="ECO:0000313" key="2">
    <source>
        <dbReference type="EMBL" id="KAL3801385.1"/>
    </source>
</evidence>
<proteinExistence type="predicted"/>